<evidence type="ECO:0000313" key="2">
    <source>
        <dbReference type="Proteomes" id="UP000199480"/>
    </source>
</evidence>
<proteinExistence type="predicted"/>
<dbReference type="GeneID" id="78500066"/>
<evidence type="ECO:0000313" key="1">
    <source>
        <dbReference type="EMBL" id="SDR69603.1"/>
    </source>
</evidence>
<dbReference type="OrthoDB" id="1778681at2"/>
<reference evidence="2" key="1">
    <citation type="submission" date="2016-10" db="EMBL/GenBank/DDBJ databases">
        <authorList>
            <person name="Varghese N."/>
            <person name="Submissions S."/>
        </authorList>
    </citation>
    <scope>NUCLEOTIDE SEQUENCE [LARGE SCALE GENOMIC DNA]</scope>
    <source>
        <strain evidence="2">DSM 22620</strain>
    </source>
</reference>
<dbReference type="Proteomes" id="UP000199480">
    <property type="component" value="Chromosome I"/>
</dbReference>
<sequence length="163" mass="17572">MALTASKTPTSTIHTYLMHLEGSITGPVPTSSDLSKFKKAMDIKDYPDMGGKPDTIETTTLSEDTQTTVNGVQKLDSFEFTANYIKDVYDAMKEIDKKGNDEWWALYLGAAADGTTPDGHDGIFVWKGGSTTYLTSGATNKAREMKTYISAGTKPVTVEPAGA</sequence>
<gene>
    <name evidence="1" type="ORF">SAMN04489857_0696</name>
</gene>
<evidence type="ECO:0008006" key="3">
    <source>
        <dbReference type="Google" id="ProtNLM"/>
    </source>
</evidence>
<protein>
    <recommendedName>
        <fullName evidence="3">Phage tail protein</fullName>
    </recommendedName>
</protein>
<dbReference type="EMBL" id="LT629759">
    <property type="protein sequence ID" value="SDR69603.1"/>
    <property type="molecule type" value="Genomic_DNA"/>
</dbReference>
<dbReference type="RefSeq" id="WP_090861771.1">
    <property type="nucleotide sequence ID" value="NZ_LT629759.1"/>
</dbReference>
<organism evidence="1 2">
    <name type="scientific">Parafannyhessea umbonata</name>
    <dbReference type="NCBI Taxonomy" id="604330"/>
    <lineage>
        <taxon>Bacteria</taxon>
        <taxon>Bacillati</taxon>
        <taxon>Actinomycetota</taxon>
        <taxon>Coriobacteriia</taxon>
        <taxon>Coriobacteriales</taxon>
        <taxon>Atopobiaceae</taxon>
        <taxon>Parafannyhessea</taxon>
    </lineage>
</organism>
<dbReference type="AlphaFoldDB" id="A0A1H1L535"/>
<name>A0A1H1L535_9ACTN</name>
<accession>A0A1H1L535</accession>